<evidence type="ECO:0000313" key="1">
    <source>
        <dbReference type="EMBL" id="SHO67353.1"/>
    </source>
</evidence>
<sequence>MAHLHQDIATLLKDGLRGARYLVRKTTRAGDDADPLRRGVHHLTSLADAVLSTTEETVSSLLRGAPGDEARSDAALMRACRRLSGLADADAFETLFTRTVYRLAETLLTRRGIDNLFIAEHDIAAAARDLVPPAVRDGTDPARFWAEAAVALVARRPIRDIETAESASADGTGFATEPNAAVFLTIALAGAVAATKDLDAAGLGAVPDSAAAVMDVRFRRFADCLDRRDPAHALATEIASVLPFLP</sequence>
<evidence type="ECO:0000313" key="2">
    <source>
        <dbReference type="Proteomes" id="UP000186406"/>
    </source>
</evidence>
<reference evidence="1 2" key="1">
    <citation type="submission" date="2016-12" db="EMBL/GenBank/DDBJ databases">
        <authorList>
            <person name="Song W.-J."/>
            <person name="Kurnit D.M."/>
        </authorList>
    </citation>
    <scope>NUCLEOTIDE SEQUENCE [LARGE SCALE GENOMIC DNA]</scope>
    <source>
        <strain evidence="1 2">DSM 19599</strain>
    </source>
</reference>
<name>A0A1M7ZR15_9HYPH</name>
<dbReference type="AlphaFoldDB" id="A0A1M7ZR15"/>
<dbReference type="EMBL" id="FRXO01000013">
    <property type="protein sequence ID" value="SHO67353.1"/>
    <property type="molecule type" value="Genomic_DNA"/>
</dbReference>
<dbReference type="RefSeq" id="WP_073632082.1">
    <property type="nucleotide sequence ID" value="NZ_FRXO01000013.1"/>
</dbReference>
<accession>A0A1M7ZR15</accession>
<keyword evidence="2" id="KW-1185">Reference proteome</keyword>
<proteinExistence type="predicted"/>
<protein>
    <submittedName>
        <fullName evidence="1">Uncharacterized protein</fullName>
    </submittedName>
</protein>
<organism evidence="1 2">
    <name type="scientific">Pseudoxanthobacter soli DSM 19599</name>
    <dbReference type="NCBI Taxonomy" id="1123029"/>
    <lineage>
        <taxon>Bacteria</taxon>
        <taxon>Pseudomonadati</taxon>
        <taxon>Pseudomonadota</taxon>
        <taxon>Alphaproteobacteria</taxon>
        <taxon>Hyphomicrobiales</taxon>
        <taxon>Segnochrobactraceae</taxon>
        <taxon>Pseudoxanthobacter</taxon>
    </lineage>
</organism>
<gene>
    <name evidence="1" type="ORF">SAMN02745172_04030</name>
</gene>
<dbReference type="Proteomes" id="UP000186406">
    <property type="component" value="Unassembled WGS sequence"/>
</dbReference>
<dbReference type="STRING" id="1123029.SAMN02745172_04030"/>
<dbReference type="OrthoDB" id="10017282at2"/>